<protein>
    <recommendedName>
        <fullName evidence="4">Protein-S-isoprenylcysteine O-methyltransferase</fullName>
    </recommendedName>
</protein>
<organism evidence="2 3">
    <name type="scientific">Podospora aff. communis PSN243</name>
    <dbReference type="NCBI Taxonomy" id="3040156"/>
    <lineage>
        <taxon>Eukaryota</taxon>
        <taxon>Fungi</taxon>
        <taxon>Dikarya</taxon>
        <taxon>Ascomycota</taxon>
        <taxon>Pezizomycotina</taxon>
        <taxon>Sordariomycetes</taxon>
        <taxon>Sordariomycetidae</taxon>
        <taxon>Sordariales</taxon>
        <taxon>Podosporaceae</taxon>
        <taxon>Podospora</taxon>
    </lineage>
</organism>
<evidence type="ECO:0008006" key="4">
    <source>
        <dbReference type="Google" id="ProtNLM"/>
    </source>
</evidence>
<dbReference type="Gene3D" id="1.20.120.1630">
    <property type="match status" value="1"/>
</dbReference>
<dbReference type="EMBL" id="MU866029">
    <property type="protein sequence ID" value="KAK4442168.1"/>
    <property type="molecule type" value="Genomic_DNA"/>
</dbReference>
<name>A0AAV9G437_9PEZI</name>
<keyword evidence="1" id="KW-1133">Transmembrane helix</keyword>
<sequence>MSSQSAPFKVKPHPMIYWRSRSSMNPAGTATFVGLRTLDLPLQFSLLARGTGSALFSLLGLSSIPVDGHPAWDYLPKDTARILPSVGNVPLGDLPVSRLIVLAMAIGSTIKQFQWLFLVNHLPLDPYSAVILSRYNTILNTISTLCLLNATTSSVFAYPRVRVPFLSNVCLSLPTAVGVVLYVVGMAMETGKMLQTGLFGWARHAPYGAYTIWRTGCGLAAGGWVLGAAMALWHIFSFKDITLPVVRRYMIAKHGQDWEEYERKVKWVIVPGIY</sequence>
<keyword evidence="1" id="KW-0472">Membrane</keyword>
<evidence type="ECO:0000256" key="1">
    <source>
        <dbReference type="SAM" id="Phobius"/>
    </source>
</evidence>
<evidence type="ECO:0000313" key="2">
    <source>
        <dbReference type="EMBL" id="KAK4442168.1"/>
    </source>
</evidence>
<dbReference type="Proteomes" id="UP001321760">
    <property type="component" value="Unassembled WGS sequence"/>
</dbReference>
<reference evidence="2" key="2">
    <citation type="submission" date="2023-05" db="EMBL/GenBank/DDBJ databases">
        <authorList>
            <consortium name="Lawrence Berkeley National Laboratory"/>
            <person name="Steindorff A."/>
            <person name="Hensen N."/>
            <person name="Bonometti L."/>
            <person name="Westerberg I."/>
            <person name="Brannstrom I.O."/>
            <person name="Guillou S."/>
            <person name="Cros-Aarteil S."/>
            <person name="Calhoun S."/>
            <person name="Haridas S."/>
            <person name="Kuo A."/>
            <person name="Mondo S."/>
            <person name="Pangilinan J."/>
            <person name="Riley R."/>
            <person name="Labutti K."/>
            <person name="Andreopoulos B."/>
            <person name="Lipzen A."/>
            <person name="Chen C."/>
            <person name="Yanf M."/>
            <person name="Daum C."/>
            <person name="Ng V."/>
            <person name="Clum A."/>
            <person name="Ohm R."/>
            <person name="Martin F."/>
            <person name="Silar P."/>
            <person name="Natvig D."/>
            <person name="Lalanne C."/>
            <person name="Gautier V."/>
            <person name="Ament-Velasquez S.L."/>
            <person name="Kruys A."/>
            <person name="Hutchinson M.I."/>
            <person name="Powell A.J."/>
            <person name="Barry K."/>
            <person name="Miller A.N."/>
            <person name="Grigoriev I.V."/>
            <person name="Debuchy R."/>
            <person name="Gladieux P."/>
            <person name="Thoren M.H."/>
            <person name="Johannesson H."/>
        </authorList>
    </citation>
    <scope>NUCLEOTIDE SEQUENCE</scope>
    <source>
        <strain evidence="2">PSN243</strain>
    </source>
</reference>
<gene>
    <name evidence="2" type="ORF">QBC34DRAFT_456160</name>
</gene>
<accession>A0AAV9G437</accession>
<keyword evidence="3" id="KW-1185">Reference proteome</keyword>
<comment type="caution">
    <text evidence="2">The sequence shown here is derived from an EMBL/GenBank/DDBJ whole genome shotgun (WGS) entry which is preliminary data.</text>
</comment>
<keyword evidence="1" id="KW-0812">Transmembrane</keyword>
<proteinExistence type="predicted"/>
<feature type="transmembrane region" description="Helical" evidence="1">
    <location>
        <begin position="165"/>
        <end position="187"/>
    </location>
</feature>
<dbReference type="AlphaFoldDB" id="A0AAV9G437"/>
<evidence type="ECO:0000313" key="3">
    <source>
        <dbReference type="Proteomes" id="UP001321760"/>
    </source>
</evidence>
<reference evidence="2" key="1">
    <citation type="journal article" date="2023" name="Mol. Phylogenet. Evol.">
        <title>Genome-scale phylogeny and comparative genomics of the fungal order Sordariales.</title>
        <authorList>
            <person name="Hensen N."/>
            <person name="Bonometti L."/>
            <person name="Westerberg I."/>
            <person name="Brannstrom I.O."/>
            <person name="Guillou S."/>
            <person name="Cros-Aarteil S."/>
            <person name="Calhoun S."/>
            <person name="Haridas S."/>
            <person name="Kuo A."/>
            <person name="Mondo S."/>
            <person name="Pangilinan J."/>
            <person name="Riley R."/>
            <person name="LaButti K."/>
            <person name="Andreopoulos B."/>
            <person name="Lipzen A."/>
            <person name="Chen C."/>
            <person name="Yan M."/>
            <person name="Daum C."/>
            <person name="Ng V."/>
            <person name="Clum A."/>
            <person name="Steindorff A."/>
            <person name="Ohm R.A."/>
            <person name="Martin F."/>
            <person name="Silar P."/>
            <person name="Natvig D.O."/>
            <person name="Lalanne C."/>
            <person name="Gautier V."/>
            <person name="Ament-Velasquez S.L."/>
            <person name="Kruys A."/>
            <person name="Hutchinson M.I."/>
            <person name="Powell A.J."/>
            <person name="Barry K."/>
            <person name="Miller A.N."/>
            <person name="Grigoriev I.V."/>
            <person name="Debuchy R."/>
            <person name="Gladieux P."/>
            <person name="Hiltunen Thoren M."/>
            <person name="Johannesson H."/>
        </authorList>
    </citation>
    <scope>NUCLEOTIDE SEQUENCE</scope>
    <source>
        <strain evidence="2">PSN243</strain>
    </source>
</reference>
<feature type="transmembrane region" description="Helical" evidence="1">
    <location>
        <begin position="207"/>
        <end position="233"/>
    </location>
</feature>